<keyword evidence="1" id="KW-0210">Decarboxylase</keyword>
<dbReference type="GO" id="GO:0004632">
    <property type="term" value="F:phosphopantothenate--cysteine ligase activity"/>
    <property type="evidence" value="ECO:0007669"/>
    <property type="project" value="InterPro"/>
</dbReference>
<dbReference type="GO" id="GO:0015941">
    <property type="term" value="P:pantothenate catabolic process"/>
    <property type="evidence" value="ECO:0007669"/>
    <property type="project" value="InterPro"/>
</dbReference>
<accession>A0A075FJ32</accession>
<dbReference type="SUPFAM" id="SSF102645">
    <property type="entry name" value="CoaB-like"/>
    <property type="match status" value="1"/>
</dbReference>
<proteinExistence type="predicted"/>
<evidence type="ECO:0000259" key="3">
    <source>
        <dbReference type="Pfam" id="PF02441"/>
    </source>
</evidence>
<dbReference type="GO" id="GO:0010181">
    <property type="term" value="F:FMN binding"/>
    <property type="evidence" value="ECO:0007669"/>
    <property type="project" value="InterPro"/>
</dbReference>
<dbReference type="GO" id="GO:0015937">
    <property type="term" value="P:coenzyme A biosynthetic process"/>
    <property type="evidence" value="ECO:0007669"/>
    <property type="project" value="InterPro"/>
</dbReference>
<evidence type="ECO:0000259" key="4">
    <source>
        <dbReference type="Pfam" id="PF04127"/>
    </source>
</evidence>
<dbReference type="AlphaFoldDB" id="A0A075FJ32"/>
<dbReference type="Gene3D" id="3.40.50.10300">
    <property type="entry name" value="CoaB-like"/>
    <property type="match status" value="1"/>
</dbReference>
<sequence length="394" mass="42601">MNLNHPANNVERKGDYLEGKNVWVGVTGSVSCVETVGIIRELLRYGASVKVVANRAALELVGEKSLEFACGKPIIKEITGQVEHVIAGHEADLLMITPCCATSLGKMVNGIGDNPPMLVALTCIGAKTPMIVAPAMDKNMANSDIVQKNMKAVKKFANVIEPVMIEGKAKLPSKERLVAEACKMTSSKTLNQKKILIIGGGSSEPIDDVRVVSNRSSGRMAIALAESAFAIGADVDLWLGNASYECGNWIQTTRFEALSKLKSLVKSMKRYDAIIVPAALSDFIPEQAKGKLDSTKPITLKMKKAPKIINSIRKKHKGLLYVFKLGAQISEKELLEKARVLLKSANCVIANNSKAMGSEKSKVAIVDEKNTEWISGSKVEISEKILDRIASELN</sequence>
<feature type="domain" description="Flavoprotein" evidence="3">
    <location>
        <begin position="20"/>
        <end position="158"/>
    </location>
</feature>
<dbReference type="EMBL" id="KF900335">
    <property type="protein sequence ID" value="AIE91334.1"/>
    <property type="molecule type" value="Genomic_DNA"/>
</dbReference>
<dbReference type="InterPro" id="IPR007085">
    <property type="entry name" value="DNA/pantothenate-metab_flavo_C"/>
</dbReference>
<keyword evidence="5" id="KW-0436">Ligase</keyword>
<protein>
    <submittedName>
        <fullName evidence="5">Phosphopantothenoylcysteine decarboxylase/phosphopantothenate--cysteine ligase (CoaBC, dfp)</fullName>
        <ecNumber evidence="5">4.1.1.36</ecNumber>
    </submittedName>
</protein>
<evidence type="ECO:0000313" key="5">
    <source>
        <dbReference type="EMBL" id="AIE91334.1"/>
    </source>
</evidence>
<feature type="domain" description="DNA/pantothenate metabolism flavoprotein C-terminal" evidence="4">
    <location>
        <begin position="190"/>
        <end position="391"/>
    </location>
</feature>
<dbReference type="GO" id="GO:0071513">
    <property type="term" value="C:phosphopantothenoylcysteine decarboxylase complex"/>
    <property type="evidence" value="ECO:0007669"/>
    <property type="project" value="TreeGrafter"/>
</dbReference>
<dbReference type="InterPro" id="IPR003382">
    <property type="entry name" value="Flavoprotein"/>
</dbReference>
<dbReference type="EC" id="4.1.1.36" evidence="5"/>
<dbReference type="NCBIfam" id="TIGR00521">
    <property type="entry name" value="coaBC_dfp"/>
    <property type="match status" value="1"/>
</dbReference>
<dbReference type="Pfam" id="PF02441">
    <property type="entry name" value="Flavoprotein"/>
    <property type="match status" value="1"/>
</dbReference>
<evidence type="ECO:0000256" key="2">
    <source>
        <dbReference type="ARBA" id="ARBA00023239"/>
    </source>
</evidence>
<organism evidence="5">
    <name type="scientific">uncultured marine group II/III euryarchaeote AD1000_117_B07</name>
    <dbReference type="NCBI Taxonomy" id="1457721"/>
    <lineage>
        <taxon>Archaea</taxon>
        <taxon>Methanobacteriati</taxon>
        <taxon>Methanobacteriota</taxon>
        <taxon>environmental samples</taxon>
    </lineage>
</organism>
<dbReference type="GO" id="GO:0004633">
    <property type="term" value="F:phosphopantothenoylcysteine decarboxylase activity"/>
    <property type="evidence" value="ECO:0007669"/>
    <property type="project" value="UniProtKB-EC"/>
</dbReference>
<dbReference type="InterPro" id="IPR035929">
    <property type="entry name" value="CoaB-like_sf"/>
</dbReference>
<gene>
    <name evidence="5" type="primary">coaBC</name>
    <name evidence="5" type="synonym">dfp</name>
</gene>
<name>A0A075FJ32_9EURY</name>
<dbReference type="InterPro" id="IPR005252">
    <property type="entry name" value="CoaBC"/>
</dbReference>
<reference evidence="5" key="1">
    <citation type="journal article" date="2014" name="Genome Biol. Evol.">
        <title>Pangenome evidence for extensive interdomain horizontal transfer affecting lineage core and shell genes in uncultured planktonic thaumarchaeota and euryarchaeota.</title>
        <authorList>
            <person name="Deschamps P."/>
            <person name="Zivanovic Y."/>
            <person name="Moreira D."/>
            <person name="Rodriguez-Valera F."/>
            <person name="Lopez-Garcia P."/>
        </authorList>
    </citation>
    <scope>NUCLEOTIDE SEQUENCE</scope>
</reference>
<keyword evidence="2 5" id="KW-0456">Lyase</keyword>
<dbReference type="PANTHER" id="PTHR14359">
    <property type="entry name" value="HOMO-OLIGOMERIC FLAVIN CONTAINING CYS DECARBOXYLASE FAMILY"/>
    <property type="match status" value="1"/>
</dbReference>
<dbReference type="PANTHER" id="PTHR14359:SF6">
    <property type="entry name" value="PHOSPHOPANTOTHENOYLCYSTEINE DECARBOXYLASE"/>
    <property type="match status" value="1"/>
</dbReference>
<evidence type="ECO:0000256" key="1">
    <source>
        <dbReference type="ARBA" id="ARBA00022793"/>
    </source>
</evidence>
<dbReference type="Gene3D" id="3.40.50.1950">
    <property type="entry name" value="Flavin prenyltransferase-like"/>
    <property type="match status" value="1"/>
</dbReference>
<dbReference type="InterPro" id="IPR036551">
    <property type="entry name" value="Flavin_trans-like"/>
</dbReference>
<dbReference type="SUPFAM" id="SSF52507">
    <property type="entry name" value="Homo-oligomeric flavin-containing Cys decarboxylases, HFCD"/>
    <property type="match status" value="1"/>
</dbReference>
<dbReference type="Pfam" id="PF04127">
    <property type="entry name" value="DFP"/>
    <property type="match status" value="1"/>
</dbReference>